<accession>A0A947GGQ6</accession>
<evidence type="ECO:0000313" key="2">
    <source>
        <dbReference type="Proteomes" id="UP000717364"/>
    </source>
</evidence>
<name>A0A947GGQ6_9CYAN</name>
<reference evidence="1" key="1">
    <citation type="submission" date="2020-11" db="EMBL/GenBank/DDBJ databases">
        <authorList>
            <person name="Konstantinou D."/>
            <person name="Gkelis S."/>
            <person name="Popin R."/>
            <person name="Fewer D."/>
            <person name="Sivonen K."/>
        </authorList>
    </citation>
    <scope>NUCLEOTIDE SEQUENCE</scope>
    <source>
        <strain evidence="1">TAU-MAC 1115</strain>
    </source>
</reference>
<dbReference type="EMBL" id="JADOES010000004">
    <property type="protein sequence ID" value="MBT9314484.1"/>
    <property type="molecule type" value="Genomic_DNA"/>
</dbReference>
<comment type="caution">
    <text evidence="1">The sequence shown here is derived from an EMBL/GenBank/DDBJ whole genome shotgun (WGS) entry which is preliminary data.</text>
</comment>
<gene>
    <name evidence="1" type="ORF">IXB50_03495</name>
</gene>
<evidence type="ECO:0000313" key="1">
    <source>
        <dbReference type="EMBL" id="MBT9314484.1"/>
    </source>
</evidence>
<proteinExistence type="predicted"/>
<sequence length="277" mass="31260">MQYQRLFCLTIFHDYYQDQICPDFTIEPTGACRKLLQGHRLLVKPMVNGLWVIVPVDSAKQPMIPLADSLTFTFLLRLNNLGLVNVTQLDADYDAIQSLYTFSNRDLTSPGTSPLSPSLVQRSDLKQATLAKDINPSGSDKVFGIVEIHNNDSLSTDPWQTSEFQIRFPVKQQVWKYYLIAAKNGPSSPFSIQDKAANISFSQVNIDPNDRVLTLIQNRFPTSQPVLFQSEEPVPCQAIGRQNIQLLKQGDNQPWIPHLPNPSNRHGTQVINLLEDL</sequence>
<dbReference type="RefSeq" id="WP_215607551.1">
    <property type="nucleotide sequence ID" value="NZ_JADOES010000004.1"/>
</dbReference>
<organism evidence="1 2">
    <name type="scientific">Leptothoe spongobia TAU-MAC 1115</name>
    <dbReference type="NCBI Taxonomy" id="1967444"/>
    <lineage>
        <taxon>Bacteria</taxon>
        <taxon>Bacillati</taxon>
        <taxon>Cyanobacteriota</taxon>
        <taxon>Cyanophyceae</taxon>
        <taxon>Nodosilineales</taxon>
        <taxon>Cymatolegaceae</taxon>
        <taxon>Leptothoe</taxon>
        <taxon>Leptothoe spongobia</taxon>
    </lineage>
</organism>
<dbReference type="Proteomes" id="UP000717364">
    <property type="component" value="Unassembled WGS sequence"/>
</dbReference>
<protein>
    <submittedName>
        <fullName evidence="1">Uncharacterized protein</fullName>
    </submittedName>
</protein>
<dbReference type="AlphaFoldDB" id="A0A947GGQ6"/>
<keyword evidence="2" id="KW-1185">Reference proteome</keyword>
<reference evidence="1" key="2">
    <citation type="journal article" date="2021" name="Mar. Drugs">
        <title>Genome Reduction and Secondary Metabolism of the Marine Sponge-Associated Cyanobacterium Leptothoe.</title>
        <authorList>
            <person name="Konstantinou D."/>
            <person name="Popin R.V."/>
            <person name="Fewer D.P."/>
            <person name="Sivonen K."/>
            <person name="Gkelis S."/>
        </authorList>
    </citation>
    <scope>NUCLEOTIDE SEQUENCE</scope>
    <source>
        <strain evidence="1">TAU-MAC 1115</strain>
    </source>
</reference>